<sequence>MHELAVTSNIVNACSERAGRARVLRVTVHVGALSCVAADAMRFCFDVVAAGTPLEGAALDIIRIPAHSRCRDCGAQVQMNDILGLCGCGSSNLEPPRGGEELTVKSMEIEEAA</sequence>
<accession>A0ABU3C414</accession>
<evidence type="ECO:0000256" key="2">
    <source>
        <dbReference type="ARBA" id="ARBA00022596"/>
    </source>
</evidence>
<dbReference type="PANTHER" id="PTHR34535">
    <property type="entry name" value="HYDROGENASE MATURATION FACTOR HYPA"/>
    <property type="match status" value="1"/>
</dbReference>
<evidence type="ECO:0000256" key="1">
    <source>
        <dbReference type="ARBA" id="ARBA00010748"/>
    </source>
</evidence>
<gene>
    <name evidence="5" type="primary">hypA</name>
    <name evidence="6" type="ORF">RM532_15160</name>
</gene>
<evidence type="ECO:0000313" key="7">
    <source>
        <dbReference type="Proteomes" id="UP001251857"/>
    </source>
</evidence>
<evidence type="ECO:0000313" key="6">
    <source>
        <dbReference type="EMBL" id="MDT0636290.1"/>
    </source>
</evidence>
<evidence type="ECO:0000256" key="4">
    <source>
        <dbReference type="ARBA" id="ARBA00022833"/>
    </source>
</evidence>
<feature type="binding site" evidence="5">
    <location>
        <position position="88"/>
    </location>
    <ligand>
        <name>Zn(2+)</name>
        <dbReference type="ChEBI" id="CHEBI:29105"/>
    </ligand>
</feature>
<dbReference type="Pfam" id="PF01155">
    <property type="entry name" value="HypA"/>
    <property type="match status" value="1"/>
</dbReference>
<dbReference type="RefSeq" id="WP_311654185.1">
    <property type="nucleotide sequence ID" value="NZ_JAVRIB010000024.1"/>
</dbReference>
<protein>
    <recommendedName>
        <fullName evidence="5">Hydrogenase maturation factor HypA</fullName>
    </recommendedName>
</protein>
<dbReference type="PANTHER" id="PTHR34535:SF3">
    <property type="entry name" value="HYDROGENASE MATURATION FACTOR HYPA"/>
    <property type="match status" value="1"/>
</dbReference>
<feature type="binding site" evidence="5">
    <location>
        <position position="70"/>
    </location>
    <ligand>
        <name>Zn(2+)</name>
        <dbReference type="ChEBI" id="CHEBI:29105"/>
    </ligand>
</feature>
<keyword evidence="2 5" id="KW-0533">Nickel</keyword>
<dbReference type="InterPro" id="IPR020538">
    <property type="entry name" value="Hydgase_Ni_incorp_HypA/HybF_CS"/>
</dbReference>
<dbReference type="PROSITE" id="PS01249">
    <property type="entry name" value="HYPA"/>
    <property type="match status" value="1"/>
</dbReference>
<dbReference type="HAMAP" id="MF_00213">
    <property type="entry name" value="HypA_HybF"/>
    <property type="match status" value="1"/>
</dbReference>
<comment type="function">
    <text evidence="5">Involved in the maturation of [NiFe] hydrogenases. Required for nickel insertion into the metal center of the hydrogenase.</text>
</comment>
<dbReference type="EMBL" id="JAVRIB010000024">
    <property type="protein sequence ID" value="MDT0636290.1"/>
    <property type="molecule type" value="Genomic_DNA"/>
</dbReference>
<feature type="binding site" evidence="5">
    <location>
        <position position="86"/>
    </location>
    <ligand>
        <name>Zn(2+)</name>
        <dbReference type="ChEBI" id="CHEBI:29105"/>
    </ligand>
</feature>
<feature type="binding site" evidence="5">
    <location>
        <position position="2"/>
    </location>
    <ligand>
        <name>Ni(2+)</name>
        <dbReference type="ChEBI" id="CHEBI:49786"/>
    </ligand>
</feature>
<keyword evidence="3 5" id="KW-0479">Metal-binding</keyword>
<evidence type="ECO:0000256" key="5">
    <source>
        <dbReference type="HAMAP-Rule" id="MF_00213"/>
    </source>
</evidence>
<comment type="similarity">
    <text evidence="1 5">Belongs to the HypA/HybF family.</text>
</comment>
<comment type="caution">
    <text evidence="6">The sequence shown here is derived from an EMBL/GenBank/DDBJ whole genome shotgun (WGS) entry which is preliminary data.</text>
</comment>
<dbReference type="InterPro" id="IPR000688">
    <property type="entry name" value="HypA/HybF"/>
</dbReference>
<reference evidence="6 7" key="1">
    <citation type="submission" date="2023-09" db="EMBL/GenBank/DDBJ databases">
        <authorList>
            <person name="Rey-Velasco X."/>
        </authorList>
    </citation>
    <scope>NUCLEOTIDE SEQUENCE [LARGE SCALE GENOMIC DNA]</scope>
    <source>
        <strain evidence="6 7">W335</strain>
    </source>
</reference>
<keyword evidence="7" id="KW-1185">Reference proteome</keyword>
<dbReference type="Gene3D" id="3.30.2320.80">
    <property type="match status" value="1"/>
</dbReference>
<dbReference type="PIRSF" id="PIRSF004761">
    <property type="entry name" value="Hydrgn_mat_HypA"/>
    <property type="match status" value="1"/>
</dbReference>
<proteinExistence type="inferred from homology"/>
<name>A0ABU3C414_9GAMM</name>
<organism evidence="6 7">
    <name type="scientific">Spectribacter hydrogenoxidans</name>
    <dbReference type="NCBI Taxonomy" id="3075608"/>
    <lineage>
        <taxon>Bacteria</taxon>
        <taxon>Pseudomonadati</taxon>
        <taxon>Pseudomonadota</taxon>
        <taxon>Gammaproteobacteria</taxon>
        <taxon>Salinisphaerales</taxon>
        <taxon>Salinisphaeraceae</taxon>
        <taxon>Spectribacter</taxon>
    </lineage>
</organism>
<keyword evidence="4 5" id="KW-0862">Zinc</keyword>
<evidence type="ECO:0000256" key="3">
    <source>
        <dbReference type="ARBA" id="ARBA00022723"/>
    </source>
</evidence>
<feature type="binding site" evidence="5">
    <location>
        <position position="73"/>
    </location>
    <ligand>
        <name>Zn(2+)</name>
        <dbReference type="ChEBI" id="CHEBI:29105"/>
    </ligand>
</feature>
<dbReference type="Proteomes" id="UP001251857">
    <property type="component" value="Unassembled WGS sequence"/>
</dbReference>